<feature type="domain" description="Tr-type G" evidence="4">
    <location>
        <begin position="5"/>
        <end position="200"/>
    </location>
</feature>
<dbReference type="InterPro" id="IPR027417">
    <property type="entry name" value="P-loop_NTPase"/>
</dbReference>
<dbReference type="EC" id="3.6.5.-" evidence="3"/>
<dbReference type="NCBIfam" id="TIGR00231">
    <property type="entry name" value="small_GTP"/>
    <property type="match status" value="1"/>
</dbReference>
<keyword evidence="3" id="KW-0694">RNA-binding</keyword>
<dbReference type="Pfam" id="PF21018">
    <property type="entry name" value="BipA_C"/>
    <property type="match status" value="1"/>
</dbReference>
<keyword evidence="3" id="KW-0690">Ribosome biogenesis</keyword>
<dbReference type="InterPro" id="IPR000795">
    <property type="entry name" value="T_Tr_GTP-bd_dom"/>
</dbReference>
<evidence type="ECO:0000259" key="4">
    <source>
        <dbReference type="PROSITE" id="PS51722"/>
    </source>
</evidence>
<evidence type="ECO:0000256" key="2">
    <source>
        <dbReference type="ARBA" id="ARBA00023134"/>
    </source>
</evidence>
<comment type="function">
    <text evidence="3">A 50S ribosomal subunit assembly protein with GTPase activity, required for 50S subunit assembly at low temperatures, may also play a role in translation. Binds GTP and analogs. Binds the 70S ribosome between the 30S and 50S subunits, in a similar position as ribosome-bound EF-G; it contacts a number of ribosomal proteins, both rRNAs and the A-site tRNA.</text>
</comment>
<dbReference type="Gene3D" id="2.40.50.250">
    <property type="entry name" value="bipa protein"/>
    <property type="match status" value="1"/>
</dbReference>
<keyword evidence="3" id="KW-0699">rRNA-binding</keyword>
<dbReference type="InterPro" id="IPR004161">
    <property type="entry name" value="EFTu-like_2"/>
</dbReference>
<reference evidence="6" key="1">
    <citation type="journal article" date="2019" name="Int. J. Syst. Evol. Microbiol.">
        <title>The Global Catalogue of Microorganisms (GCM) 10K type strain sequencing project: providing services to taxonomists for standard genome sequencing and annotation.</title>
        <authorList>
            <consortium name="The Broad Institute Genomics Platform"/>
            <consortium name="The Broad Institute Genome Sequencing Center for Infectious Disease"/>
            <person name="Wu L."/>
            <person name="Ma J."/>
        </authorList>
    </citation>
    <scope>NUCLEOTIDE SEQUENCE [LARGE SCALE GENOMIC DNA]</scope>
    <source>
        <strain evidence="6">JCM 12389</strain>
    </source>
</reference>
<dbReference type="PROSITE" id="PS51722">
    <property type="entry name" value="G_TR_2"/>
    <property type="match status" value="1"/>
</dbReference>
<dbReference type="PANTHER" id="PTHR42908:SF8">
    <property type="entry name" value="TR-TYPE G DOMAIN-CONTAINING PROTEIN"/>
    <property type="match status" value="1"/>
</dbReference>
<dbReference type="InterPro" id="IPR005225">
    <property type="entry name" value="Small_GTP-bd"/>
</dbReference>
<name>A0ABP3LL58_9BACI</name>
<dbReference type="InterPro" id="IPR009000">
    <property type="entry name" value="Transl_B-barrel_sf"/>
</dbReference>
<dbReference type="InterPro" id="IPR047041">
    <property type="entry name" value="BipA_GTP-bd_dom"/>
</dbReference>
<dbReference type="PRINTS" id="PR00315">
    <property type="entry name" value="ELONGATNFCT"/>
</dbReference>
<dbReference type="CDD" id="cd16263">
    <property type="entry name" value="BipA_III"/>
    <property type="match status" value="1"/>
</dbReference>
<dbReference type="Gene3D" id="3.30.70.240">
    <property type="match status" value="1"/>
</dbReference>
<dbReference type="InterPro" id="IPR048876">
    <property type="entry name" value="BipA_C"/>
</dbReference>
<dbReference type="SUPFAM" id="SSF50447">
    <property type="entry name" value="Translation proteins"/>
    <property type="match status" value="1"/>
</dbReference>
<comment type="catalytic activity">
    <reaction evidence="3">
        <text>GTP + H2O = GDP + phosphate + H(+)</text>
        <dbReference type="Rhea" id="RHEA:19669"/>
        <dbReference type="ChEBI" id="CHEBI:15377"/>
        <dbReference type="ChEBI" id="CHEBI:15378"/>
        <dbReference type="ChEBI" id="CHEBI:37565"/>
        <dbReference type="ChEBI" id="CHEBI:43474"/>
        <dbReference type="ChEBI" id="CHEBI:58189"/>
    </reaction>
</comment>
<feature type="binding site" evidence="3">
    <location>
        <begin position="17"/>
        <end position="22"/>
    </location>
    <ligand>
        <name>GTP</name>
        <dbReference type="ChEBI" id="CHEBI:37565"/>
    </ligand>
</feature>
<dbReference type="Gene3D" id="3.40.50.300">
    <property type="entry name" value="P-loop containing nucleotide triphosphate hydrolases"/>
    <property type="match status" value="1"/>
</dbReference>
<dbReference type="InterPro" id="IPR000640">
    <property type="entry name" value="EFG_V-like"/>
</dbReference>
<keyword evidence="3" id="KW-0820">tRNA-binding</keyword>
<dbReference type="NCBIfam" id="TIGR01394">
    <property type="entry name" value="TypA_BipA"/>
    <property type="match status" value="1"/>
</dbReference>
<proteinExistence type="inferred from homology"/>
<gene>
    <name evidence="5" type="primary">typA</name>
    <name evidence="3" type="synonym">bipA</name>
    <name evidence="5" type="ORF">GCM10008986_30770</name>
</gene>
<comment type="subunit">
    <text evidence="3">Monomer.</text>
</comment>
<dbReference type="InterPro" id="IPR047042">
    <property type="entry name" value="BipA_II"/>
</dbReference>
<dbReference type="InterPro" id="IPR042116">
    <property type="entry name" value="TypA/BipA_C"/>
</dbReference>
<comment type="subcellular location">
    <subcellularLocation>
        <location evidence="3">Cytoplasm</location>
    </subcellularLocation>
    <text evidence="3">Binds to ribosomes.</text>
</comment>
<keyword evidence="3" id="KW-0378">Hydrolase</keyword>
<keyword evidence="3" id="KW-0963">Cytoplasm</keyword>
<dbReference type="CDD" id="cd03691">
    <property type="entry name" value="BipA_TypA_II"/>
    <property type="match status" value="1"/>
</dbReference>
<dbReference type="Pfam" id="PF03144">
    <property type="entry name" value="GTP_EFTU_D2"/>
    <property type="match status" value="1"/>
</dbReference>
<evidence type="ECO:0000256" key="1">
    <source>
        <dbReference type="ARBA" id="ARBA00022741"/>
    </source>
</evidence>
<dbReference type="CDD" id="cd01891">
    <property type="entry name" value="TypA_BipA"/>
    <property type="match status" value="1"/>
</dbReference>
<dbReference type="Pfam" id="PF00009">
    <property type="entry name" value="GTP_EFTU"/>
    <property type="match status" value="1"/>
</dbReference>
<dbReference type="Gene3D" id="2.40.30.10">
    <property type="entry name" value="Translation factors"/>
    <property type="match status" value="1"/>
</dbReference>
<sequence>MQHRNDLRNIAIIAHVDHGKTTLVDQLLTYSGTFRDNEHVDERAMDSNDLEKERGITILSKNTAIHYKDTRINILDTPGHADFGGEVERIMSMVDGVLLVVDAYEGVMPQTRFVLKKALEQKLRPVVVLNKIDRPNARPEEVVDEVLDLFIELGADDDQLEFPVVYASALQGTSGYEPDELGESMDPIFTTIMDHVPAPIDNADESLQFQVTLLDYNDYVGRIGVGRVFRGSIKVGDQVSLMKKDGSVRNFRVSKLFGFIGLKRVEIEEGKAGDIVAVSGMEDINVGETVCSPENREPLPLLRIDEPTLQMTFLVNNSPFAGKEGKYVTARQIEERLMTQLETDVSLRVEPTSSPDAWTVSGRGELHLSILIENMRREGYELQLSKPQVILKEIDGKMCEPVERVQADVPEDYSGSVIESLGSRKGEMLDMMNQGNGQVRLEFKVPSRGLIGYATEFMSQTRGYGILNHTFDGYEPVSTGNVGGRRQGVLVSLENGKTTTYSIMSLEDRGVIFVEPGTDVYAGMIVGEHNRENDLTVNITKEKHLTNVRSATKDQTATIRSTRKLTLEEAIEYLDDDEYCEVTPENVRLRKKILNKNEREKAAKRKKD</sequence>
<evidence type="ECO:0000256" key="3">
    <source>
        <dbReference type="HAMAP-Rule" id="MF_00849"/>
    </source>
</evidence>
<dbReference type="Gene3D" id="3.30.70.870">
    <property type="entry name" value="Elongation Factor G (Translational Gtpase), domain 3"/>
    <property type="match status" value="1"/>
</dbReference>
<organism evidence="5 6">
    <name type="scientific">Salinibacillus aidingensis</name>
    <dbReference type="NCBI Taxonomy" id="237684"/>
    <lineage>
        <taxon>Bacteria</taxon>
        <taxon>Bacillati</taxon>
        <taxon>Bacillota</taxon>
        <taxon>Bacilli</taxon>
        <taxon>Bacillales</taxon>
        <taxon>Bacillaceae</taxon>
        <taxon>Salinibacillus</taxon>
    </lineage>
</organism>
<comment type="caution">
    <text evidence="5">The sequence shown here is derived from an EMBL/GenBank/DDBJ whole genome shotgun (WGS) entry which is preliminary data.</text>
</comment>
<dbReference type="CDD" id="cd03710">
    <property type="entry name" value="BipA_TypA_C"/>
    <property type="match status" value="1"/>
</dbReference>
<dbReference type="InterPro" id="IPR047043">
    <property type="entry name" value="BipA_III"/>
</dbReference>
<keyword evidence="2 3" id="KW-0342">GTP-binding</keyword>
<keyword evidence="1 3" id="KW-0547">Nucleotide-binding</keyword>
<evidence type="ECO:0000313" key="5">
    <source>
        <dbReference type="EMBL" id="GAA0501196.1"/>
    </source>
</evidence>
<comment type="similarity">
    <text evidence="3">Belongs to the TRAFAC class translation factor GTPase superfamily. Classic translation factor GTPase family. BipA subfamily.</text>
</comment>
<dbReference type="Proteomes" id="UP001500880">
    <property type="component" value="Unassembled WGS sequence"/>
</dbReference>
<dbReference type="SUPFAM" id="SSF52540">
    <property type="entry name" value="P-loop containing nucleoside triphosphate hydrolases"/>
    <property type="match status" value="1"/>
</dbReference>
<feature type="binding site" evidence="3">
    <location>
        <begin position="130"/>
        <end position="133"/>
    </location>
    <ligand>
        <name>GTP</name>
        <dbReference type="ChEBI" id="CHEBI:37565"/>
    </ligand>
</feature>
<dbReference type="PROSITE" id="PS00301">
    <property type="entry name" value="G_TR_1"/>
    <property type="match status" value="1"/>
</dbReference>
<accession>A0ABP3LL58</accession>
<dbReference type="PANTHER" id="PTHR42908">
    <property type="entry name" value="TRANSLATION ELONGATION FACTOR-RELATED"/>
    <property type="match status" value="1"/>
</dbReference>
<evidence type="ECO:0000313" key="6">
    <source>
        <dbReference type="Proteomes" id="UP001500880"/>
    </source>
</evidence>
<dbReference type="RefSeq" id="WP_343843017.1">
    <property type="nucleotide sequence ID" value="NZ_BAAADO010000007.1"/>
</dbReference>
<dbReference type="SMART" id="SM00838">
    <property type="entry name" value="EFG_C"/>
    <property type="match status" value="1"/>
</dbReference>
<protein>
    <recommendedName>
        <fullName evidence="3">Large ribosomal subunit assembly factor BipA</fullName>
        <ecNumber evidence="3">3.6.5.-</ecNumber>
    </recommendedName>
    <alternativeName>
        <fullName evidence="3">GTP-binding protein BipA</fullName>
    </alternativeName>
</protein>
<dbReference type="SUPFAM" id="SSF54980">
    <property type="entry name" value="EF-G C-terminal domain-like"/>
    <property type="match status" value="2"/>
</dbReference>
<dbReference type="EMBL" id="BAAADO010000007">
    <property type="protein sequence ID" value="GAA0501196.1"/>
    <property type="molecule type" value="Genomic_DNA"/>
</dbReference>
<dbReference type="InterPro" id="IPR035651">
    <property type="entry name" value="BipA_V"/>
</dbReference>
<dbReference type="InterPro" id="IPR035647">
    <property type="entry name" value="EFG_III/V"/>
</dbReference>
<keyword evidence="6" id="KW-1185">Reference proteome</keyword>
<dbReference type="InterPro" id="IPR006298">
    <property type="entry name" value="BipA"/>
</dbReference>
<dbReference type="HAMAP" id="MF_00849">
    <property type="entry name" value="BipA"/>
    <property type="match status" value="1"/>
</dbReference>
<dbReference type="Pfam" id="PF00679">
    <property type="entry name" value="EFG_C"/>
    <property type="match status" value="1"/>
</dbReference>
<dbReference type="InterPro" id="IPR031157">
    <property type="entry name" value="G_TR_CS"/>
</dbReference>